<evidence type="ECO:0000313" key="2">
    <source>
        <dbReference type="Proteomes" id="UP000623301"/>
    </source>
</evidence>
<keyword evidence="2" id="KW-1185">Reference proteome</keyword>
<evidence type="ECO:0000313" key="1">
    <source>
        <dbReference type="EMBL" id="MBJ2172990.1"/>
    </source>
</evidence>
<gene>
    <name evidence="1" type="ORF">JBL43_01995</name>
</gene>
<organism evidence="1 2">
    <name type="scientific">Aureibaculum flavum</name>
    <dbReference type="NCBI Taxonomy" id="2795986"/>
    <lineage>
        <taxon>Bacteria</taxon>
        <taxon>Pseudomonadati</taxon>
        <taxon>Bacteroidota</taxon>
        <taxon>Flavobacteriia</taxon>
        <taxon>Flavobacteriales</taxon>
        <taxon>Flavobacteriaceae</taxon>
        <taxon>Aureibaculum</taxon>
    </lineage>
</organism>
<dbReference type="Proteomes" id="UP000623301">
    <property type="component" value="Unassembled WGS sequence"/>
</dbReference>
<comment type="caution">
    <text evidence="1">The sequence shown here is derived from an EMBL/GenBank/DDBJ whole genome shotgun (WGS) entry which is preliminary data.</text>
</comment>
<protein>
    <submittedName>
        <fullName evidence="1">Uncharacterized protein</fullName>
    </submittedName>
</protein>
<dbReference type="RefSeq" id="WP_198839803.1">
    <property type="nucleotide sequence ID" value="NZ_JAEHFJ010000001.1"/>
</dbReference>
<dbReference type="EMBL" id="JAEHFJ010000001">
    <property type="protein sequence ID" value="MBJ2172990.1"/>
    <property type="molecule type" value="Genomic_DNA"/>
</dbReference>
<proteinExistence type="predicted"/>
<reference evidence="1 2" key="1">
    <citation type="submission" date="2020-12" db="EMBL/GenBank/DDBJ databases">
        <title>Aureibaculum luteum sp. nov. and Aureibaculum flavum sp. nov., novel members of the family Flavobacteriaceae isolated from Antarctic intertidal sediments.</title>
        <authorList>
            <person name="He X."/>
            <person name="Zhang X."/>
        </authorList>
    </citation>
    <scope>NUCLEOTIDE SEQUENCE [LARGE SCALE GENOMIC DNA]</scope>
    <source>
        <strain evidence="1 2">A20</strain>
    </source>
</reference>
<accession>A0ABS0WLZ2</accession>
<sequence>MKLIYTYLFIFLYVGALIRPIVPVIDYNLNYDYIAKVLCINKDEPELKCNGKCHLAKEIKKTLPSDNQDKPSGLPVIDFDKFPITSHENEHHKLNAFQFSKKLNFHIIKTGKTNNYISSVFQPPEFLV</sequence>
<name>A0ABS0WLZ2_9FLAO</name>